<evidence type="ECO:0000259" key="9">
    <source>
        <dbReference type="Pfam" id="PF08016"/>
    </source>
</evidence>
<dbReference type="Pfam" id="PF20519">
    <property type="entry name" value="Polycystin_dom"/>
    <property type="match status" value="1"/>
</dbReference>
<gene>
    <name evidence="11" type="ORF">NTEN_LOCUS269</name>
</gene>
<feature type="transmembrane region" description="Helical" evidence="8">
    <location>
        <begin position="487"/>
        <end position="505"/>
    </location>
</feature>
<evidence type="ECO:0000256" key="8">
    <source>
        <dbReference type="SAM" id="Phobius"/>
    </source>
</evidence>
<feature type="domain" description="Polycystin cation channel PKD1/PKD2" evidence="9">
    <location>
        <begin position="442"/>
        <end position="553"/>
    </location>
</feature>
<accession>A0A6H5FW53</accession>
<dbReference type="GO" id="GO:0005509">
    <property type="term" value="F:calcium ion binding"/>
    <property type="evidence" value="ECO:0007669"/>
    <property type="project" value="InterPro"/>
</dbReference>
<reference evidence="11 12" key="1">
    <citation type="submission" date="2020-02" db="EMBL/GenBank/DDBJ databases">
        <authorList>
            <person name="Ferguson B K."/>
        </authorList>
    </citation>
    <scope>NUCLEOTIDE SEQUENCE [LARGE SCALE GENOMIC DNA]</scope>
</reference>
<organism evidence="11 12">
    <name type="scientific">Nesidiocoris tenuis</name>
    <dbReference type="NCBI Taxonomy" id="355587"/>
    <lineage>
        <taxon>Eukaryota</taxon>
        <taxon>Metazoa</taxon>
        <taxon>Ecdysozoa</taxon>
        <taxon>Arthropoda</taxon>
        <taxon>Hexapoda</taxon>
        <taxon>Insecta</taxon>
        <taxon>Pterygota</taxon>
        <taxon>Neoptera</taxon>
        <taxon>Paraneoptera</taxon>
        <taxon>Hemiptera</taxon>
        <taxon>Heteroptera</taxon>
        <taxon>Panheteroptera</taxon>
        <taxon>Cimicomorpha</taxon>
        <taxon>Miridae</taxon>
        <taxon>Dicyphina</taxon>
        <taxon>Nesidiocoris</taxon>
    </lineage>
</organism>
<dbReference type="EMBL" id="CADCXU010000374">
    <property type="protein sequence ID" value="CAA9993290.1"/>
    <property type="molecule type" value="Genomic_DNA"/>
</dbReference>
<evidence type="ECO:0000313" key="12">
    <source>
        <dbReference type="Proteomes" id="UP000479000"/>
    </source>
</evidence>
<dbReference type="Proteomes" id="UP000479000">
    <property type="component" value="Unassembled WGS sequence"/>
</dbReference>
<evidence type="ECO:0000256" key="2">
    <source>
        <dbReference type="ARBA" id="ARBA00007200"/>
    </source>
</evidence>
<dbReference type="OrthoDB" id="6595841at2759"/>
<evidence type="ECO:0000256" key="3">
    <source>
        <dbReference type="ARBA" id="ARBA00022692"/>
    </source>
</evidence>
<keyword evidence="6" id="KW-0325">Glycoprotein</keyword>
<feature type="transmembrane region" description="Helical" evidence="8">
    <location>
        <begin position="446"/>
        <end position="467"/>
    </location>
</feature>
<protein>
    <submittedName>
        <fullName evidence="11">Uncharacterized protein</fullName>
    </submittedName>
</protein>
<dbReference type="PANTHER" id="PTHR10877">
    <property type="entry name" value="POLYCYSTIN FAMILY MEMBER"/>
    <property type="match status" value="1"/>
</dbReference>
<dbReference type="InterPro" id="IPR046791">
    <property type="entry name" value="Polycystin_dom"/>
</dbReference>
<dbReference type="AlphaFoldDB" id="A0A6H5FW53"/>
<dbReference type="Pfam" id="PF08016">
    <property type="entry name" value="PKD_channel"/>
    <property type="match status" value="1"/>
</dbReference>
<evidence type="ECO:0000259" key="10">
    <source>
        <dbReference type="Pfam" id="PF20519"/>
    </source>
</evidence>
<dbReference type="PRINTS" id="PR01433">
    <property type="entry name" value="POLYCYSTIN2"/>
</dbReference>
<evidence type="ECO:0000256" key="6">
    <source>
        <dbReference type="ARBA" id="ARBA00023180"/>
    </source>
</evidence>
<feature type="transmembrane region" description="Helical" evidence="8">
    <location>
        <begin position="193"/>
        <end position="213"/>
    </location>
</feature>
<sequence length="604" mass="69377">MSYGYSNHTYGIKPHIRAYLEYLPRSDRPVATADVFSSHPGYRRSCCIPCNSVEVFSLPTISATIKYIKPVDNHVSQDRITSCALHTIEDLADPSIIGDAVMMARKTKPSDEKKTQTVLPKAASDAPPAVTKKILQKHAGIRGLNVPAKMSRENIGMSEKIEDYEMINQPAKDHFDIGTPKQTDRILQDSKDFLMHAVLLILVTTIGTHMVPISRYYFHDIISHFLTDSIFVTETELRKNFWDISLYVQIWNYFRGILIPLVYSGLDGKIAAKFKFKNHENLLLLNGNLLVTLPRIRQVRVRNDSCDVLEGFMYLFNSCYFSFAPDLEDKEPFGLKNGTLWTYSDPSVTKAGTVQGDISTYTGGGYYMDFSPKFEKTLELYWEMLENSWIDHGTRAIIIDLASYTQRDNLFSIVTLVMELPPAGGVSTFSDVRIQRLLKYETVEDFVILGLELALVTLLLLLTVDSFVKFVQQPLRYTLNLWNTVDWLLLALGYATIAVGVWRYWTVHERLDELLEAIRSKKHFSFYLVKEVQTRYENLFACFAFVAWLKTCRAGVRSPPKRRGMYRENRKEEKGCRNFLSYSRFIQLIIRNILFQHARKAPTD</sequence>
<dbReference type="InterPro" id="IPR003915">
    <property type="entry name" value="PKD_2"/>
</dbReference>
<comment type="subcellular location">
    <subcellularLocation>
        <location evidence="1">Membrane</location>
        <topology evidence="1">Multi-pass membrane protein</topology>
    </subcellularLocation>
</comment>
<dbReference type="GO" id="GO:0016020">
    <property type="term" value="C:membrane"/>
    <property type="evidence" value="ECO:0007669"/>
    <property type="project" value="UniProtKB-SubCell"/>
</dbReference>
<keyword evidence="12" id="KW-1185">Reference proteome</keyword>
<keyword evidence="5 8" id="KW-0472">Membrane</keyword>
<dbReference type="InterPro" id="IPR051223">
    <property type="entry name" value="Polycystin"/>
</dbReference>
<evidence type="ECO:0000256" key="4">
    <source>
        <dbReference type="ARBA" id="ARBA00022989"/>
    </source>
</evidence>
<feature type="disulfide bond" evidence="7">
    <location>
        <begin position="306"/>
        <end position="319"/>
    </location>
</feature>
<comment type="similarity">
    <text evidence="2">Belongs to the polycystin family.</text>
</comment>
<evidence type="ECO:0000256" key="1">
    <source>
        <dbReference type="ARBA" id="ARBA00004141"/>
    </source>
</evidence>
<dbReference type="InterPro" id="IPR013122">
    <property type="entry name" value="PKD1_2_channel"/>
</dbReference>
<feature type="domain" description="Polycystin" evidence="10">
    <location>
        <begin position="245"/>
        <end position="434"/>
    </location>
</feature>
<dbReference type="PANTHER" id="PTHR10877:SF183">
    <property type="entry name" value="AT14535P-RELATED"/>
    <property type="match status" value="1"/>
</dbReference>
<keyword evidence="4 8" id="KW-1133">Transmembrane helix</keyword>
<evidence type="ECO:0000256" key="5">
    <source>
        <dbReference type="ARBA" id="ARBA00023136"/>
    </source>
</evidence>
<proteinExistence type="inferred from homology"/>
<evidence type="ECO:0000256" key="7">
    <source>
        <dbReference type="PIRSR" id="PIRSR603915-2"/>
    </source>
</evidence>
<keyword evidence="3 8" id="KW-0812">Transmembrane</keyword>
<name>A0A6H5FW53_9HEMI</name>
<evidence type="ECO:0000313" key="11">
    <source>
        <dbReference type="EMBL" id="CAA9993290.1"/>
    </source>
</evidence>